<feature type="region of interest" description="Disordered" evidence="1">
    <location>
        <begin position="718"/>
        <end position="739"/>
    </location>
</feature>
<evidence type="ECO:0000256" key="1">
    <source>
        <dbReference type="SAM" id="MobiDB-lite"/>
    </source>
</evidence>
<dbReference type="PROSITE" id="PS51233">
    <property type="entry name" value="VWFD"/>
    <property type="match status" value="1"/>
</dbReference>
<sequence>MSFKGPTHQLVRICVLALAIAVGTTFLPGNLSLSAPAAAVTVSGGSCANDTKSSIPPAGEKRCIAGTERTTRARIRAACLIDPAARIPGTIYDQQQCGGSGRARELIAQMRAIARLNETSPARSRTGISPDVQWEVQAAGYADIVEYNHTSSNPVVHVIEVKGTWEPSYPGVGRQLDGYINALGDRAVPGDAASLSGDTFRIRTNTYCKDGGKRIIETYATTPHPSLKGVLVVHKTQQTNCESDDTEPRQVPEEEPEDKPNGKGYPIVVPGSPDDTDDGPPFPDPTSELVDFHKWADELAGATSALCEWVCIDQDTITAMMSAYAGYQLWMIGNGIHIISGAGKIFVAGLAGSINDMMGAAGAIGDPHLRTLDGLGYDFQAQGEFDLLDVPDSDFTVQARFLPPSETSKVSLTKAVAVEANGHKVELKMGSTSVLINGESVAIEDGGYAYLGNSSAVIRNGSTFYVFAPGYTKRPVVRFQTATGAIGTYVPAGTPTAGLLGNNDGLRANDFKLRNGTQLSSNPTPTTIHTLFANSWRVDADSSLFTYAAGQGPETFADPTFPASALTLDDYSLSDQKAAEQSCREAGVVEGVAMSSCVFDLLALGEETYLHDAVAATAPAASPDDAYLTNGALNVDFEGDIPSTFRFRQVGDDSHTSHFAGPVADSDAYGFSVIDMDPHTATSVDFDLIVIGDWSRDTDQQKVTLTINDDKRWQTTIHGDSTTEAPQGQDLPSPSASGTLDSGKPYWIYPITASTTDRSAELRATIGFSDGNGSTHHTFGIDNLSIDADTVAPDVATLDMSDGSASVSNGDPESGMGNIEGAVSKDVYRFTVPAGGQSVVLNNKTCVSQPGFTYQQWKLLNSQDQTVRSGSCNTDPVFDDLPAGDYRLEVTADSGKTGTYTFDLFTVPDPQTFTVSTAVGSPAAVSNGVPSAGAGNLETIASKDRYKFTVPSGGQTIFLDNKTCVSQPGMAYSNWKLTGPGALSITGNCSSDKQFDNLPAGEYQLEFTTTQIGGTYSFDLFVVDPPQYFDATVTSTPFAVSNGVPGSGAGNLETKFSKDVYRFTVASGGQSVVLNNKTCVSQPGFTYQQWRLLNQQSQTVRSGSCNTDPQFDNLPAGDYRLEVTADSGKTGTYTFDLYTVPDPQAFNLTLSDTTPASVSNGVPATGAGNLETVASKDIYRFTVPTGGRNLLLDNKTCVSQPGMAYSSWALISSTGASLSTGSCSSDKQFDNLPAGEYQLEFTTTQIGGTYSFDLFVIDDPQSFDTTVTSTPFAVSNGVPGSGAGNLETKFSKDVYRFTVPAGGQSVVLNNKTCVSQPGFTYQQWKLLNSQDQTVRSGSCNTDPVFDDLPAGDYRLEVTADSGKTGTYTFDLFTVPDPQTFTVSTAVGSPAAVSNGVPSAGAGNLETIASKDRYKFTVPSGGQTIFLDNKTCVSQPGMAYSNWKLTGPGALSITGNCSSDKQFDNLPAGEYQLEFTTTQIGGTYSFDLFVVDPPQYFDATVTSTPFAVSNGVPGSGAGNLETKFSKDVYRFTVASGGQSVVLNNKTCVSQPGFTYQQWRLLNQQSQTVRSGSCNTDPQFDNLPAGDYRLEVTADSGKTGTYTFDLYTVP</sequence>
<evidence type="ECO:0000313" key="3">
    <source>
        <dbReference type="EMBL" id="KAA1397849.1"/>
    </source>
</evidence>
<dbReference type="InterPro" id="IPR051495">
    <property type="entry name" value="Epithelial_Barrier/Signaling"/>
</dbReference>
<keyword evidence="4" id="KW-1185">Reference proteome</keyword>
<accession>A0A5M4FF58</accession>
<dbReference type="RefSeq" id="WP_149689294.1">
    <property type="nucleotide sequence ID" value="NZ_SDPQ02000002.1"/>
</dbReference>
<name>A0A5M4FF58_9ACTN</name>
<dbReference type="InterPro" id="IPR001846">
    <property type="entry name" value="VWF_type-D"/>
</dbReference>
<protein>
    <recommendedName>
        <fullName evidence="2">VWFD domain-containing protein</fullName>
    </recommendedName>
</protein>
<dbReference type="OrthoDB" id="574668at2"/>
<feature type="region of interest" description="Disordered" evidence="1">
    <location>
        <begin position="239"/>
        <end position="285"/>
    </location>
</feature>
<dbReference type="Proteomes" id="UP000380867">
    <property type="component" value="Unassembled WGS sequence"/>
</dbReference>
<dbReference type="EMBL" id="SDPQ02000002">
    <property type="protein sequence ID" value="KAA1397849.1"/>
    <property type="molecule type" value="Genomic_DNA"/>
</dbReference>
<organism evidence="3 4">
    <name type="scientific">Aeromicrobium ginsengisoli</name>
    <dbReference type="NCBI Taxonomy" id="363867"/>
    <lineage>
        <taxon>Bacteria</taxon>
        <taxon>Bacillati</taxon>
        <taxon>Actinomycetota</taxon>
        <taxon>Actinomycetes</taxon>
        <taxon>Propionibacteriales</taxon>
        <taxon>Nocardioidaceae</taxon>
        <taxon>Aeromicrobium</taxon>
    </lineage>
</organism>
<gene>
    <name evidence="3" type="ORF">ESP70_010930</name>
</gene>
<reference evidence="3" key="1">
    <citation type="submission" date="2019-09" db="EMBL/GenBank/DDBJ databases">
        <authorList>
            <person name="Li J."/>
        </authorList>
    </citation>
    <scope>NUCLEOTIDE SEQUENCE [LARGE SCALE GENOMIC DNA]</scope>
    <source>
        <strain evidence="3">JCM 14732</strain>
    </source>
</reference>
<dbReference type="SMART" id="SM00216">
    <property type="entry name" value="VWD"/>
    <property type="match status" value="1"/>
</dbReference>
<dbReference type="PANTHER" id="PTHR13802:SF59">
    <property type="entry name" value="SUSHI DOMAIN-CONTAINING PROTEIN 2"/>
    <property type="match status" value="1"/>
</dbReference>
<comment type="caution">
    <text evidence="3">The sequence shown here is derived from an EMBL/GenBank/DDBJ whole genome shotgun (WGS) entry which is preliminary data.</text>
</comment>
<dbReference type="Gene3D" id="2.60.120.380">
    <property type="match status" value="4"/>
</dbReference>
<evidence type="ECO:0000259" key="2">
    <source>
        <dbReference type="PROSITE" id="PS51233"/>
    </source>
</evidence>
<dbReference type="PANTHER" id="PTHR13802">
    <property type="entry name" value="MUCIN 4-RELATED"/>
    <property type="match status" value="1"/>
</dbReference>
<dbReference type="Pfam" id="PF00094">
    <property type="entry name" value="VWD"/>
    <property type="match status" value="1"/>
</dbReference>
<evidence type="ECO:0000313" key="4">
    <source>
        <dbReference type="Proteomes" id="UP000380867"/>
    </source>
</evidence>
<feature type="domain" description="VWFD" evidence="2">
    <location>
        <begin position="359"/>
        <end position="544"/>
    </location>
</feature>
<proteinExistence type="predicted"/>